<organism evidence="1">
    <name type="scientific">hydrothermal vent metagenome</name>
    <dbReference type="NCBI Taxonomy" id="652676"/>
    <lineage>
        <taxon>unclassified sequences</taxon>
        <taxon>metagenomes</taxon>
        <taxon>ecological metagenomes</taxon>
    </lineage>
</organism>
<sequence length="117" mass="12483">MLLLTGCSDKEKEKSLTEGGMKCGAGKCGSSMVDGSAVLVKKKVNILDQMKKDDKRRDCVLKAKTTKALYNCVRDPKTSRLTVNGNVHAAPSTAKKALNKEANSTMKCQAGKCSTGK</sequence>
<name>A0A1W1C3J6_9ZZZZ</name>
<dbReference type="EMBL" id="FPHL01000021">
    <property type="protein sequence ID" value="SFV60291.1"/>
    <property type="molecule type" value="Genomic_DNA"/>
</dbReference>
<protein>
    <submittedName>
        <fullName evidence="1">Uncharacterized protein</fullName>
    </submittedName>
</protein>
<gene>
    <name evidence="1" type="ORF">MNB_SV-10-79</name>
</gene>
<reference evidence="1" key="1">
    <citation type="submission" date="2016-10" db="EMBL/GenBank/DDBJ databases">
        <authorList>
            <person name="de Groot N.N."/>
        </authorList>
    </citation>
    <scope>NUCLEOTIDE SEQUENCE</scope>
</reference>
<accession>A0A1W1C3J6</accession>
<proteinExistence type="predicted"/>
<evidence type="ECO:0000313" key="1">
    <source>
        <dbReference type="EMBL" id="SFV60291.1"/>
    </source>
</evidence>
<dbReference type="AlphaFoldDB" id="A0A1W1C3J6"/>